<sequence length="429" mass="46987">MIDMFWRMVKGTLFRQKSKMLMIAFTVALGVSLATAMMNVMLGVGDKVNKELKTYGANITVMHKDASILDDLYGLSGESVSNKFLLESEIPKIKQIFWGFAIVDFAPYLERTGEIEGISNKVKIYGTWFAKHLVMPTGEEVDAGIKNLKTWWEIKGEWLNDDDLEGVMVGSLIAGKNNLKVGDTIEVKGTKESKKLIIKGIINSGGDDDEAIYTVLKTTQDLFGLENKITKIDVSALTTPDNDLARKAAQDPNSLTISEYETWYCTAYVSSISYQLQEVLTDSVAKPNRQVAESEGTILNKTELLMLLICILSSFASALGISNLITASVIERSQEIGLIKAIGGTNRRIILLILTEIVLTGILGGIFGYVAGLGFTQIIGKTVFSSYIEPAVIVIPIDIALVFAVTIIGSIPAIRYLLTLKPTEVLHGR</sequence>
<keyword evidence="3 7" id="KW-0812">Transmembrane</keyword>
<reference evidence="11" key="1">
    <citation type="submission" date="2016-01" db="EMBL/GenBank/DDBJ databases">
        <authorList>
            <person name="Mitreva M."/>
            <person name="Pepin K.H."/>
            <person name="Mihindukulasuriya K.A."/>
            <person name="Fulton R."/>
            <person name="Fronick C."/>
            <person name="O'Laughlin M."/>
            <person name="Miner T."/>
            <person name="Herter B."/>
            <person name="Rosa B.A."/>
            <person name="Cordes M."/>
            <person name="Tomlinson C."/>
            <person name="Wollam A."/>
            <person name="Palsikar V.B."/>
            <person name="Mardis E.R."/>
            <person name="Wilson R.K."/>
        </authorList>
    </citation>
    <scope>NUCLEOTIDE SEQUENCE [LARGE SCALE GENOMIC DNA]</scope>
    <source>
        <strain evidence="11">MJR7757B</strain>
    </source>
</reference>
<dbReference type="Pfam" id="PF12704">
    <property type="entry name" value="MacB_PCD"/>
    <property type="match status" value="1"/>
</dbReference>
<evidence type="ECO:0000256" key="6">
    <source>
        <dbReference type="ARBA" id="ARBA00038076"/>
    </source>
</evidence>
<keyword evidence="4 7" id="KW-1133">Transmembrane helix</keyword>
<organism evidence="10 11">
    <name type="scientific">Fusobacterium nucleatum</name>
    <dbReference type="NCBI Taxonomy" id="851"/>
    <lineage>
        <taxon>Bacteria</taxon>
        <taxon>Fusobacteriati</taxon>
        <taxon>Fusobacteriota</taxon>
        <taxon>Fusobacteriia</taxon>
        <taxon>Fusobacteriales</taxon>
        <taxon>Fusobacteriaceae</taxon>
        <taxon>Fusobacterium</taxon>
    </lineage>
</organism>
<dbReference type="AlphaFoldDB" id="A0A133NRE1"/>
<dbReference type="PANTHER" id="PTHR30572:SF4">
    <property type="entry name" value="ABC TRANSPORTER PERMEASE YTRF"/>
    <property type="match status" value="1"/>
</dbReference>
<dbReference type="PANTHER" id="PTHR30572">
    <property type="entry name" value="MEMBRANE COMPONENT OF TRANSPORTER-RELATED"/>
    <property type="match status" value="1"/>
</dbReference>
<comment type="caution">
    <text evidence="10">The sequence shown here is derived from an EMBL/GenBank/DDBJ whole genome shotgun (WGS) entry which is preliminary data.</text>
</comment>
<evidence type="ECO:0000256" key="7">
    <source>
        <dbReference type="SAM" id="Phobius"/>
    </source>
</evidence>
<proteinExistence type="inferred from homology"/>
<dbReference type="eggNOG" id="COG0577">
    <property type="taxonomic scope" value="Bacteria"/>
</dbReference>
<comment type="subcellular location">
    <subcellularLocation>
        <location evidence="1">Cell membrane</location>
        <topology evidence="1">Multi-pass membrane protein</topology>
    </subcellularLocation>
</comment>
<dbReference type="InterPro" id="IPR025857">
    <property type="entry name" value="MacB_PCD"/>
</dbReference>
<dbReference type="GO" id="GO:0022857">
    <property type="term" value="F:transmembrane transporter activity"/>
    <property type="evidence" value="ECO:0007669"/>
    <property type="project" value="TreeGrafter"/>
</dbReference>
<evidence type="ECO:0000259" key="9">
    <source>
        <dbReference type="Pfam" id="PF12704"/>
    </source>
</evidence>
<dbReference type="EMBL" id="LRPY01000165">
    <property type="protein sequence ID" value="KXA18847.1"/>
    <property type="molecule type" value="Genomic_DNA"/>
</dbReference>
<evidence type="ECO:0000313" key="10">
    <source>
        <dbReference type="EMBL" id="KXA18847.1"/>
    </source>
</evidence>
<keyword evidence="2" id="KW-1003">Cell membrane</keyword>
<dbReference type="InterPro" id="IPR003838">
    <property type="entry name" value="ABC3_permease_C"/>
</dbReference>
<dbReference type="Proteomes" id="UP000070401">
    <property type="component" value="Unassembled WGS sequence"/>
</dbReference>
<accession>A0A133NRE1</accession>
<feature type="domain" description="ABC3 transporter permease C-terminal" evidence="8">
    <location>
        <begin position="309"/>
        <end position="408"/>
    </location>
</feature>
<dbReference type="PATRIC" id="fig|851.8.peg.1591"/>
<evidence type="ECO:0000256" key="5">
    <source>
        <dbReference type="ARBA" id="ARBA00023136"/>
    </source>
</evidence>
<gene>
    <name evidence="10" type="ORF">HMPREF3221_01579</name>
</gene>
<feature type="transmembrane region" description="Helical" evidence="7">
    <location>
        <begin position="304"/>
        <end position="329"/>
    </location>
</feature>
<protein>
    <submittedName>
        <fullName evidence="10">Efflux ABC transporter, permease protein</fullName>
    </submittedName>
</protein>
<comment type="similarity">
    <text evidence="6">Belongs to the ABC-4 integral membrane protein family.</text>
</comment>
<evidence type="ECO:0000259" key="8">
    <source>
        <dbReference type="Pfam" id="PF02687"/>
    </source>
</evidence>
<dbReference type="GO" id="GO:0005886">
    <property type="term" value="C:plasma membrane"/>
    <property type="evidence" value="ECO:0007669"/>
    <property type="project" value="UniProtKB-SubCell"/>
</dbReference>
<evidence type="ECO:0000313" key="11">
    <source>
        <dbReference type="Proteomes" id="UP000070401"/>
    </source>
</evidence>
<evidence type="ECO:0000256" key="4">
    <source>
        <dbReference type="ARBA" id="ARBA00022989"/>
    </source>
</evidence>
<evidence type="ECO:0000256" key="1">
    <source>
        <dbReference type="ARBA" id="ARBA00004651"/>
    </source>
</evidence>
<evidence type="ECO:0000256" key="2">
    <source>
        <dbReference type="ARBA" id="ARBA00022475"/>
    </source>
</evidence>
<dbReference type="STRING" id="1408287.GCA_000493815_01494"/>
<keyword evidence="11" id="KW-1185">Reference proteome</keyword>
<feature type="domain" description="MacB-like periplasmic core" evidence="9">
    <location>
        <begin position="22"/>
        <end position="238"/>
    </location>
</feature>
<dbReference type="Pfam" id="PF02687">
    <property type="entry name" value="FtsX"/>
    <property type="match status" value="1"/>
</dbReference>
<feature type="transmembrane region" description="Helical" evidence="7">
    <location>
        <begin position="349"/>
        <end position="371"/>
    </location>
</feature>
<feature type="transmembrane region" description="Helical" evidence="7">
    <location>
        <begin position="391"/>
        <end position="414"/>
    </location>
</feature>
<dbReference type="InterPro" id="IPR050250">
    <property type="entry name" value="Macrolide_Exporter_MacB"/>
</dbReference>
<keyword evidence="5 7" id="KW-0472">Membrane</keyword>
<name>A0A133NRE1_FUSNU</name>
<evidence type="ECO:0000256" key="3">
    <source>
        <dbReference type="ARBA" id="ARBA00022692"/>
    </source>
</evidence>